<accession>A0A939DBG5</accession>
<evidence type="ECO:0000256" key="2">
    <source>
        <dbReference type="ARBA" id="ARBA00007637"/>
    </source>
</evidence>
<dbReference type="EMBL" id="JAFKCZ010000001">
    <property type="protein sequence ID" value="MBN7795188.1"/>
    <property type="molecule type" value="Genomic_DNA"/>
</dbReference>
<proteinExistence type="inferred from homology"/>
<evidence type="ECO:0000313" key="5">
    <source>
        <dbReference type="Proteomes" id="UP000664303"/>
    </source>
</evidence>
<dbReference type="Gene3D" id="3.40.50.720">
    <property type="entry name" value="NAD(P)-binding Rossmann-like Domain"/>
    <property type="match status" value="1"/>
</dbReference>
<evidence type="ECO:0000259" key="3">
    <source>
        <dbReference type="Pfam" id="PF01370"/>
    </source>
</evidence>
<dbReference type="Pfam" id="PF01370">
    <property type="entry name" value="Epimerase"/>
    <property type="match status" value="1"/>
</dbReference>
<dbReference type="AlphaFoldDB" id="A0A939DBG5"/>
<comment type="pathway">
    <text evidence="1">Bacterial outer membrane biogenesis; LPS O-antigen biosynthesis.</text>
</comment>
<keyword evidence="5" id="KW-1185">Reference proteome</keyword>
<dbReference type="InterPro" id="IPR036291">
    <property type="entry name" value="NAD(P)-bd_dom_sf"/>
</dbReference>
<evidence type="ECO:0000313" key="4">
    <source>
        <dbReference type="EMBL" id="MBN7795188.1"/>
    </source>
</evidence>
<dbReference type="Proteomes" id="UP000664303">
    <property type="component" value="Unassembled WGS sequence"/>
</dbReference>
<evidence type="ECO:0000256" key="1">
    <source>
        <dbReference type="ARBA" id="ARBA00005125"/>
    </source>
</evidence>
<reference evidence="4" key="1">
    <citation type="submission" date="2021-02" db="EMBL/GenBank/DDBJ databases">
        <title>PHA producing bacteria isolated from coastal sediment in Guangdong, Shenzhen.</title>
        <authorList>
            <person name="Zheng W."/>
            <person name="Yu S."/>
            <person name="Huang Y."/>
        </authorList>
    </citation>
    <scope>NUCLEOTIDE SEQUENCE</scope>
    <source>
        <strain evidence="4">TN14-10</strain>
    </source>
</reference>
<feature type="domain" description="NAD-dependent epimerase/dehydratase" evidence="3">
    <location>
        <begin position="5"/>
        <end position="226"/>
    </location>
</feature>
<organism evidence="4 5">
    <name type="scientific">Parahaliea mediterranea</name>
    <dbReference type="NCBI Taxonomy" id="651086"/>
    <lineage>
        <taxon>Bacteria</taxon>
        <taxon>Pseudomonadati</taxon>
        <taxon>Pseudomonadota</taxon>
        <taxon>Gammaproteobacteria</taxon>
        <taxon>Cellvibrionales</taxon>
        <taxon>Halieaceae</taxon>
        <taxon>Parahaliea</taxon>
    </lineage>
</organism>
<dbReference type="InterPro" id="IPR001509">
    <property type="entry name" value="Epimerase_deHydtase"/>
</dbReference>
<comment type="similarity">
    <text evidence="2">Belongs to the NAD(P)-dependent epimerase/dehydratase family.</text>
</comment>
<sequence length="298" mass="31810">MAKKVLVTGSRGFTGRYVSGALQRAGYVVCELGGGPGGEPAAETLDLLDGDSVCRSVAALAPDYVIHLAAVAYVGHGDVEAFYRTNVVGTRNLLAALSAQQRGPDRVVLASSANVYGTATAGLVDETATVSPQNDYAVSKYAMELMSRQFNDRLPIAIARPFNYTGRGQSESFLLPKLVAHFARRAPVVELGNTNVYRDYSDVRRTAQAYVGLLRGAEAGEVYNICSGTEHSIADVLDMLAAIAGYRIQVRVNPDFVRENDVMRLVGSPAKLEGVTGPLEAIPVADTLDWMYRGFAGA</sequence>
<protein>
    <submittedName>
        <fullName evidence="4">NAD-dependent epimerase/dehydratase family protein</fullName>
    </submittedName>
</protein>
<dbReference type="PANTHER" id="PTHR43000">
    <property type="entry name" value="DTDP-D-GLUCOSE 4,6-DEHYDRATASE-RELATED"/>
    <property type="match status" value="1"/>
</dbReference>
<dbReference type="RefSeq" id="WP_206558626.1">
    <property type="nucleotide sequence ID" value="NZ_JAFKCZ010000001.1"/>
</dbReference>
<comment type="caution">
    <text evidence="4">The sequence shown here is derived from an EMBL/GenBank/DDBJ whole genome shotgun (WGS) entry which is preliminary data.</text>
</comment>
<name>A0A939DBG5_9GAMM</name>
<gene>
    <name evidence="4" type="ORF">JYP50_01210</name>
</gene>
<dbReference type="SUPFAM" id="SSF51735">
    <property type="entry name" value="NAD(P)-binding Rossmann-fold domains"/>
    <property type="match status" value="1"/>
</dbReference>
<dbReference type="Gene3D" id="3.90.25.10">
    <property type="entry name" value="UDP-galactose 4-epimerase, domain 1"/>
    <property type="match status" value="1"/>
</dbReference>